<evidence type="ECO:0000256" key="6">
    <source>
        <dbReference type="ARBA" id="ARBA00023136"/>
    </source>
</evidence>
<evidence type="ECO:0000313" key="8">
    <source>
        <dbReference type="EMBL" id="MBB6050651.1"/>
    </source>
</evidence>
<keyword evidence="5 7" id="KW-1133">Transmembrane helix</keyword>
<dbReference type="InterPro" id="IPR039309">
    <property type="entry name" value="BT1"/>
</dbReference>
<dbReference type="RefSeq" id="WP_184196014.1">
    <property type="nucleotide sequence ID" value="NZ_JACHGW010000002.1"/>
</dbReference>
<keyword evidence="3" id="KW-0813">Transport</keyword>
<evidence type="ECO:0000256" key="2">
    <source>
        <dbReference type="ARBA" id="ARBA00007015"/>
    </source>
</evidence>
<keyword evidence="9" id="KW-1185">Reference proteome</keyword>
<proteinExistence type="inferred from homology"/>
<comment type="caution">
    <text evidence="8">The sequence shown here is derived from an EMBL/GenBank/DDBJ whole genome shotgun (WGS) entry which is preliminary data.</text>
</comment>
<feature type="transmembrane region" description="Helical" evidence="7">
    <location>
        <begin position="173"/>
        <end position="193"/>
    </location>
</feature>
<feature type="transmembrane region" description="Helical" evidence="7">
    <location>
        <begin position="341"/>
        <end position="358"/>
    </location>
</feature>
<evidence type="ECO:0000256" key="4">
    <source>
        <dbReference type="ARBA" id="ARBA00022692"/>
    </source>
</evidence>
<protein>
    <submittedName>
        <fullName evidence="8">Putative MFS family arabinose efflux permease</fullName>
    </submittedName>
</protein>
<dbReference type="GO" id="GO:0016020">
    <property type="term" value="C:membrane"/>
    <property type="evidence" value="ECO:0007669"/>
    <property type="project" value="UniProtKB-SubCell"/>
</dbReference>
<evidence type="ECO:0000256" key="1">
    <source>
        <dbReference type="ARBA" id="ARBA00004141"/>
    </source>
</evidence>
<dbReference type="PANTHER" id="PTHR31585:SF0">
    <property type="entry name" value="FOLATE-BIOPTERIN TRANSPORTER 1, CHLOROPLASTIC"/>
    <property type="match status" value="1"/>
</dbReference>
<gene>
    <name evidence="8" type="ORF">HNQ39_002442</name>
</gene>
<accession>A0A7W9SPX7</accession>
<feature type="transmembrane region" description="Helical" evidence="7">
    <location>
        <begin position="43"/>
        <end position="63"/>
    </location>
</feature>
<dbReference type="Proteomes" id="UP000520814">
    <property type="component" value="Unassembled WGS sequence"/>
</dbReference>
<keyword evidence="6 7" id="KW-0472">Membrane</keyword>
<feature type="transmembrane region" description="Helical" evidence="7">
    <location>
        <begin position="12"/>
        <end position="31"/>
    </location>
</feature>
<keyword evidence="4 7" id="KW-0812">Transmembrane</keyword>
<comment type="similarity">
    <text evidence="2">Belongs to the major facilitator superfamily. Folate-biopterin transporter (TC 2.A.71) family.</text>
</comment>
<feature type="transmembrane region" description="Helical" evidence="7">
    <location>
        <begin position="150"/>
        <end position="167"/>
    </location>
</feature>
<dbReference type="PANTHER" id="PTHR31585">
    <property type="entry name" value="FOLATE-BIOPTERIN TRANSPORTER 1, CHLOROPLASTIC"/>
    <property type="match status" value="1"/>
</dbReference>
<feature type="transmembrane region" description="Helical" evidence="7">
    <location>
        <begin position="84"/>
        <end position="102"/>
    </location>
</feature>
<feature type="transmembrane region" description="Helical" evidence="7">
    <location>
        <begin position="286"/>
        <end position="304"/>
    </location>
</feature>
<sequence length="404" mass="43299">MNVSADSPSEGRLSQFLFAGWLLLWLSLQVSDLPVKLLLKNHFQLGAADIAIFGLVTGIAWYTKPLCGWLSDSVRFFGTRRRHYLLLSSTLSGIVWCALAVLPLTYGILLGALILINAGKTLSNAVLGGILVDTGHRFGTTGRLSSQRSAVTSAVTLISGPVAGFLAGKAFGWAALASALCAFLLGAACYRFLPEAPTPRPEKRTGGSPNPLRELLRSRSLWWGLLMSFLFMLAPGFGTPLLFLQQDTLRFSPQLIGNLALLNGAAGLVGALVYGYLCHRVALRPLLVGGTLASVGAILCFLRYDTLPHAVLVTLATGFTGALATLPVADLTARATPRGNEALGFSLMVSASNVAWKFSDVLGSWLYQHKHFHFPQLVLLNAGTTLCMLLVLPLVPRSLTDKRL</sequence>
<evidence type="ECO:0000256" key="5">
    <source>
        <dbReference type="ARBA" id="ARBA00022989"/>
    </source>
</evidence>
<dbReference type="InterPro" id="IPR036259">
    <property type="entry name" value="MFS_trans_sf"/>
</dbReference>
<evidence type="ECO:0000256" key="7">
    <source>
        <dbReference type="SAM" id="Phobius"/>
    </source>
</evidence>
<feature type="transmembrane region" description="Helical" evidence="7">
    <location>
        <begin position="378"/>
        <end position="395"/>
    </location>
</feature>
<dbReference type="Pfam" id="PF03092">
    <property type="entry name" value="BT1"/>
    <property type="match status" value="1"/>
</dbReference>
<dbReference type="AlphaFoldDB" id="A0A7W9SPX7"/>
<feature type="transmembrane region" description="Helical" evidence="7">
    <location>
        <begin position="221"/>
        <end position="243"/>
    </location>
</feature>
<dbReference type="Gene3D" id="1.20.1250.20">
    <property type="entry name" value="MFS general substrate transporter like domains"/>
    <property type="match status" value="1"/>
</dbReference>
<feature type="transmembrane region" description="Helical" evidence="7">
    <location>
        <begin position="255"/>
        <end position="274"/>
    </location>
</feature>
<dbReference type="SUPFAM" id="SSF103473">
    <property type="entry name" value="MFS general substrate transporter"/>
    <property type="match status" value="1"/>
</dbReference>
<feature type="transmembrane region" description="Helical" evidence="7">
    <location>
        <begin position="310"/>
        <end position="329"/>
    </location>
</feature>
<feature type="transmembrane region" description="Helical" evidence="7">
    <location>
        <begin position="108"/>
        <end position="130"/>
    </location>
</feature>
<organism evidence="8 9">
    <name type="scientific">Armatimonas rosea</name>
    <dbReference type="NCBI Taxonomy" id="685828"/>
    <lineage>
        <taxon>Bacteria</taxon>
        <taxon>Bacillati</taxon>
        <taxon>Armatimonadota</taxon>
        <taxon>Armatimonadia</taxon>
        <taxon>Armatimonadales</taxon>
        <taxon>Armatimonadaceae</taxon>
        <taxon>Armatimonas</taxon>
    </lineage>
</organism>
<reference evidence="8 9" key="1">
    <citation type="submission" date="2020-08" db="EMBL/GenBank/DDBJ databases">
        <title>Genomic Encyclopedia of Type Strains, Phase IV (KMG-IV): sequencing the most valuable type-strain genomes for metagenomic binning, comparative biology and taxonomic classification.</title>
        <authorList>
            <person name="Goeker M."/>
        </authorList>
    </citation>
    <scope>NUCLEOTIDE SEQUENCE [LARGE SCALE GENOMIC DNA]</scope>
    <source>
        <strain evidence="8 9">DSM 23562</strain>
    </source>
</reference>
<evidence type="ECO:0000313" key="9">
    <source>
        <dbReference type="Proteomes" id="UP000520814"/>
    </source>
</evidence>
<evidence type="ECO:0000256" key="3">
    <source>
        <dbReference type="ARBA" id="ARBA00022448"/>
    </source>
</evidence>
<dbReference type="EMBL" id="JACHGW010000002">
    <property type="protein sequence ID" value="MBB6050651.1"/>
    <property type="molecule type" value="Genomic_DNA"/>
</dbReference>
<comment type="subcellular location">
    <subcellularLocation>
        <location evidence="1">Membrane</location>
        <topology evidence="1">Multi-pass membrane protein</topology>
    </subcellularLocation>
</comment>
<name>A0A7W9SPX7_ARMRO</name>